<protein>
    <submittedName>
        <fullName evidence="2">Dipeptidase 1 (Renal)</fullName>
    </submittedName>
</protein>
<dbReference type="AlphaFoldDB" id="A0A1A8K2L8"/>
<gene>
    <name evidence="2" type="primary">DPEP1</name>
</gene>
<feature type="non-terminal residue" evidence="2">
    <location>
        <position position="1"/>
    </location>
</feature>
<sequence>LGQKTPIGNCACPCREPPAKENSRCKTPVPIPHSKAPWGMESHPQNTVHWHKKPTESYKNTSKSSTEGRDEHIAGIKPKP</sequence>
<dbReference type="EMBL" id="HAEE01006432">
    <property type="protein sequence ID" value="SBR26452.1"/>
    <property type="molecule type" value="Transcribed_RNA"/>
</dbReference>
<organism evidence="2">
    <name type="scientific">Nothobranchius kuhntae</name>
    <name type="common">Beira killifish</name>
    <dbReference type="NCBI Taxonomy" id="321403"/>
    <lineage>
        <taxon>Eukaryota</taxon>
        <taxon>Metazoa</taxon>
        <taxon>Chordata</taxon>
        <taxon>Craniata</taxon>
        <taxon>Vertebrata</taxon>
        <taxon>Euteleostomi</taxon>
        <taxon>Actinopterygii</taxon>
        <taxon>Neopterygii</taxon>
        <taxon>Teleostei</taxon>
        <taxon>Neoteleostei</taxon>
        <taxon>Acanthomorphata</taxon>
        <taxon>Ovalentaria</taxon>
        <taxon>Atherinomorphae</taxon>
        <taxon>Cyprinodontiformes</taxon>
        <taxon>Nothobranchiidae</taxon>
        <taxon>Nothobranchius</taxon>
    </lineage>
</organism>
<evidence type="ECO:0000313" key="2">
    <source>
        <dbReference type="EMBL" id="SBR26452.1"/>
    </source>
</evidence>
<reference evidence="2" key="2">
    <citation type="submission" date="2016-06" db="EMBL/GenBank/DDBJ databases">
        <title>The genome of a short-lived fish provides insights into sex chromosome evolution and the genetic control of aging.</title>
        <authorList>
            <person name="Reichwald K."/>
            <person name="Felder M."/>
            <person name="Petzold A."/>
            <person name="Koch P."/>
            <person name="Groth M."/>
            <person name="Platzer M."/>
        </authorList>
    </citation>
    <scope>NUCLEOTIDE SEQUENCE</scope>
    <source>
        <tissue evidence="2">Brain</tissue>
    </source>
</reference>
<evidence type="ECO:0000256" key="1">
    <source>
        <dbReference type="SAM" id="MobiDB-lite"/>
    </source>
</evidence>
<name>A0A1A8K2L8_NOTKU</name>
<feature type="region of interest" description="Disordered" evidence="1">
    <location>
        <begin position="35"/>
        <end position="80"/>
    </location>
</feature>
<reference evidence="2" key="1">
    <citation type="submission" date="2016-05" db="EMBL/GenBank/DDBJ databases">
        <authorList>
            <person name="Lavstsen T."/>
            <person name="Jespersen J.S."/>
        </authorList>
    </citation>
    <scope>NUCLEOTIDE SEQUENCE</scope>
    <source>
        <tissue evidence="2">Brain</tissue>
    </source>
</reference>
<proteinExistence type="predicted"/>
<accession>A0A1A8K2L8</accession>